<dbReference type="SUPFAM" id="SSF51735">
    <property type="entry name" value="NAD(P)-binding Rossmann-fold domains"/>
    <property type="match status" value="1"/>
</dbReference>
<dbReference type="GO" id="GO:0016491">
    <property type="term" value="F:oxidoreductase activity"/>
    <property type="evidence" value="ECO:0007669"/>
    <property type="project" value="UniProtKB-KW"/>
</dbReference>
<evidence type="ECO:0000259" key="8">
    <source>
        <dbReference type="SMART" id="SM00829"/>
    </source>
</evidence>
<evidence type="ECO:0000256" key="4">
    <source>
        <dbReference type="ARBA" id="ARBA00022833"/>
    </source>
</evidence>
<keyword evidence="4 7" id="KW-0862">Zinc</keyword>
<reference evidence="9 10" key="1">
    <citation type="submission" date="2018-06" db="EMBL/GenBank/DDBJ databases">
        <title>Extensive metabolic versatility and redundancy in microbially diverse, dynamic hydrothermal sediments.</title>
        <authorList>
            <person name="Dombrowski N."/>
            <person name="Teske A."/>
            <person name="Baker B.J."/>
        </authorList>
    </citation>
    <scope>NUCLEOTIDE SEQUENCE [LARGE SCALE GENOMIC DNA]</scope>
    <source>
        <strain evidence="9">B47_G16</strain>
    </source>
</reference>
<dbReference type="InterPro" id="IPR013154">
    <property type="entry name" value="ADH-like_N"/>
</dbReference>
<dbReference type="AlphaFoldDB" id="A0A497E8J6"/>
<evidence type="ECO:0000313" key="10">
    <source>
        <dbReference type="Proteomes" id="UP000279422"/>
    </source>
</evidence>
<evidence type="ECO:0000256" key="6">
    <source>
        <dbReference type="ARBA" id="ARBA00023027"/>
    </source>
</evidence>
<dbReference type="Pfam" id="PF08240">
    <property type="entry name" value="ADH_N"/>
    <property type="match status" value="1"/>
</dbReference>
<proteinExistence type="inferred from homology"/>
<dbReference type="InterPro" id="IPR013149">
    <property type="entry name" value="ADH-like_C"/>
</dbReference>
<comment type="similarity">
    <text evidence="2 7">Belongs to the zinc-containing alcohol dehydrogenase family.</text>
</comment>
<evidence type="ECO:0000313" key="9">
    <source>
        <dbReference type="EMBL" id="RLE10671.1"/>
    </source>
</evidence>
<dbReference type="Gene3D" id="3.90.180.10">
    <property type="entry name" value="Medium-chain alcohol dehydrogenases, catalytic domain"/>
    <property type="match status" value="1"/>
</dbReference>
<protein>
    <submittedName>
        <fullName evidence="9">Galactitol-1-phosphate 5-dehydrogenase</fullName>
    </submittedName>
</protein>
<sequence>MKALLYTGPYRLSMTEVPIPQVGEDEVLIRVKACGICGSDVHGYTGKTGRRIPPLIMGHEAAGLIEKVGSLAKGRFEVGQRVTFDSTVFCNRCHFCRLGMINHCLKRQVFGVSTKSYRRHGAFAEYVAAPWWVVYPIPEELSFEYAAMLEPCAVALHAVNRTPIHPEDTVIVIGAGTIGLLVVACVKLKGARRVIAVDLDSSRLRIASQMGADLVLNPKEEDIPERVKELTDSLGADVVLEAVGVPETVKEALDIVRSDGQVTLIGNLTPRVEVGLQDIISREINIRGTYASAGEHRDCIKLFTSGKINPAPILSKVLPLSEGPRVFKELLEGRPGLLKVILKPLFSEE</sequence>
<dbReference type="Gene3D" id="3.40.50.720">
    <property type="entry name" value="NAD(P)-binding Rossmann-like Domain"/>
    <property type="match status" value="1"/>
</dbReference>
<dbReference type="PANTHER" id="PTHR43401:SF2">
    <property type="entry name" value="L-THREONINE 3-DEHYDROGENASE"/>
    <property type="match status" value="1"/>
</dbReference>
<evidence type="ECO:0000256" key="3">
    <source>
        <dbReference type="ARBA" id="ARBA00022723"/>
    </source>
</evidence>
<accession>A0A497E8J6</accession>
<dbReference type="InterPro" id="IPR050129">
    <property type="entry name" value="Zn_alcohol_dh"/>
</dbReference>
<feature type="domain" description="Enoyl reductase (ER)" evidence="8">
    <location>
        <begin position="8"/>
        <end position="342"/>
    </location>
</feature>
<dbReference type="InterPro" id="IPR020843">
    <property type="entry name" value="ER"/>
</dbReference>
<dbReference type="SUPFAM" id="SSF50129">
    <property type="entry name" value="GroES-like"/>
    <property type="match status" value="1"/>
</dbReference>
<comment type="cofactor">
    <cofactor evidence="1 7">
        <name>Zn(2+)</name>
        <dbReference type="ChEBI" id="CHEBI:29105"/>
    </cofactor>
</comment>
<dbReference type="PROSITE" id="PS00059">
    <property type="entry name" value="ADH_ZINC"/>
    <property type="match status" value="1"/>
</dbReference>
<dbReference type="Proteomes" id="UP000279422">
    <property type="component" value="Unassembled WGS sequence"/>
</dbReference>
<dbReference type="SMART" id="SM00829">
    <property type="entry name" value="PKS_ER"/>
    <property type="match status" value="1"/>
</dbReference>
<keyword evidence="5" id="KW-0560">Oxidoreductase</keyword>
<dbReference type="InterPro" id="IPR002328">
    <property type="entry name" value="ADH_Zn_CS"/>
</dbReference>
<dbReference type="InterPro" id="IPR011032">
    <property type="entry name" value="GroES-like_sf"/>
</dbReference>
<name>A0A497E8J6_UNCAE</name>
<evidence type="ECO:0000256" key="5">
    <source>
        <dbReference type="ARBA" id="ARBA00023002"/>
    </source>
</evidence>
<dbReference type="Pfam" id="PF00107">
    <property type="entry name" value="ADH_zinc_N"/>
    <property type="match status" value="1"/>
</dbReference>
<keyword evidence="3 7" id="KW-0479">Metal-binding</keyword>
<evidence type="ECO:0000256" key="1">
    <source>
        <dbReference type="ARBA" id="ARBA00001947"/>
    </source>
</evidence>
<gene>
    <name evidence="9" type="ORF">DRJ00_00750</name>
</gene>
<comment type="caution">
    <text evidence="9">The sequence shown here is derived from an EMBL/GenBank/DDBJ whole genome shotgun (WGS) entry which is preliminary data.</text>
</comment>
<evidence type="ECO:0000256" key="2">
    <source>
        <dbReference type="ARBA" id="ARBA00008072"/>
    </source>
</evidence>
<dbReference type="PANTHER" id="PTHR43401">
    <property type="entry name" value="L-THREONINE 3-DEHYDROGENASE"/>
    <property type="match status" value="1"/>
</dbReference>
<evidence type="ECO:0000256" key="7">
    <source>
        <dbReference type="RuleBase" id="RU361277"/>
    </source>
</evidence>
<dbReference type="FunFam" id="3.40.50.720:FF:000068">
    <property type="entry name" value="Sorbitol dehydrogenase"/>
    <property type="match status" value="1"/>
</dbReference>
<dbReference type="CDD" id="cd08236">
    <property type="entry name" value="sugar_DH"/>
    <property type="match status" value="1"/>
</dbReference>
<organism evidence="9 10">
    <name type="scientific">Aerophobetes bacterium</name>
    <dbReference type="NCBI Taxonomy" id="2030807"/>
    <lineage>
        <taxon>Bacteria</taxon>
        <taxon>Candidatus Aerophobota</taxon>
    </lineage>
</organism>
<dbReference type="InterPro" id="IPR036291">
    <property type="entry name" value="NAD(P)-bd_dom_sf"/>
</dbReference>
<keyword evidence="6" id="KW-0520">NAD</keyword>
<dbReference type="GO" id="GO:0008270">
    <property type="term" value="F:zinc ion binding"/>
    <property type="evidence" value="ECO:0007669"/>
    <property type="project" value="InterPro"/>
</dbReference>
<dbReference type="EMBL" id="QMPZ01000004">
    <property type="protein sequence ID" value="RLE10671.1"/>
    <property type="molecule type" value="Genomic_DNA"/>
</dbReference>